<dbReference type="PANTHER" id="PTHR42916">
    <property type="entry name" value="2-SUCCINYL-5-ENOLPYRUVYL-6-HYDROXY-3-CYCLOHEXENE-1-CARBOXYLATE SYNTHASE"/>
    <property type="match status" value="1"/>
</dbReference>
<protein>
    <submittedName>
        <fullName evidence="8">2-succinyl-5-enolpyruvyl-6-hydroxy-3-cyclohexene-1-carboxylic-acid synthase</fullName>
        <ecNumber evidence="8">2.2.1.9</ecNumber>
    </submittedName>
</protein>
<sequence length="932" mass="106820">MIYRKISDIKSHYDVGIYGWWCHENFGGCLTYFALEKALKKRGYSVLMIQEAKGLPGRYIIPETCISMSFARENYDCSPQVDVKDLDKFNDICDSFIIGGDQVWNNYIQFVKEDCFLNFVDENKTKLSYSSSFGTAKHNPPKAFIDIAKPLLKRFDHIFVREDYAVGLAKKIYDVDATQVIDAVFLLDKKDYIEVAQDIDFIFPTKFLFAFILNPTVEKRRQIEAIAEKLKLEVICCPDAASAFHKDFEAIFSGMKILKPLSVSNFIQAYNNAHYIVTDSFHGMCMSFIFRKSFNVYYNEQRGADRFISLMKTLGLQTRRILENDSVDSIKHKDNIGFNIDWNIAEANIEKIKRESLLLLDNALLKRRKEDIRFPSMYNTFTDLISIEKLHNNRDFKNIRILATLLRDYGIKHVVLSPGGRDVPLIRMFENNADQFILHRVTDERSAAYYAMGIATQLRQPVVCVCTSGTAASNFLPAVTEAYYTGIPLILVTADRYAVYLNHGEDQTIPQKHIYSDVVKMEVSLPESDGWRSDYQARRDVASCILESTHNGFGPVHINVPVDNISIGADIPRNYWSLLPYIYPHILRASFNNGQTDMKRWVDSLRKSNKILIVYGQNVMPDERQKNNIQKFASKYNCVIVTDPISNLHGKYTLMPHNMLQSISQDTFNNELSPDILITVGGKRLMNDPLTFKVRSGPGNIRHWQVTPDGKIKDFYFRLTSVIESTEDYFFEWFADNAGDIVNNGVFYEKWRALNEKYSSPEITRFNSLYIQSKFLPAIPGGSILHLGVGQSFIECRRFKIDDSVEVYCNMGTNGIDGCTSTFMGQCAVVDNKLCFLLVGDLSFFYDMNSIWNKPLKKNMRILLVNNNGTGLLRGHNLSAVSSVHNTSAEGWVRSTGFDYISAHTKEEYEQKLKYFLSNEPEKALFFEVFCE</sequence>
<evidence type="ECO:0000256" key="5">
    <source>
        <dbReference type="ARBA" id="ARBA00023211"/>
    </source>
</evidence>
<dbReference type="GO" id="GO:0009234">
    <property type="term" value="P:menaquinone biosynthetic process"/>
    <property type="evidence" value="ECO:0007669"/>
    <property type="project" value="InterPro"/>
</dbReference>
<keyword evidence="5" id="KW-0464">Manganese</keyword>
<evidence type="ECO:0000259" key="7">
    <source>
        <dbReference type="Pfam" id="PF04230"/>
    </source>
</evidence>
<dbReference type="Pfam" id="PF04230">
    <property type="entry name" value="PS_pyruv_trans"/>
    <property type="match status" value="1"/>
</dbReference>
<dbReference type="Gene3D" id="3.40.50.970">
    <property type="match status" value="2"/>
</dbReference>
<keyword evidence="2" id="KW-0479">Metal-binding</keyword>
<feature type="domain" description="Thiamine pyrophosphate enzyme N-terminal TPP-binding" evidence="6">
    <location>
        <begin position="401"/>
        <end position="511"/>
    </location>
</feature>
<dbReference type="NCBIfam" id="TIGR00173">
    <property type="entry name" value="menD"/>
    <property type="match status" value="1"/>
</dbReference>
<dbReference type="AlphaFoldDB" id="A0A9D2NIU1"/>
<keyword evidence="3" id="KW-0460">Magnesium</keyword>
<evidence type="ECO:0000313" key="9">
    <source>
        <dbReference type="Proteomes" id="UP000823891"/>
    </source>
</evidence>
<feature type="domain" description="Polysaccharide pyruvyl transferase" evidence="7">
    <location>
        <begin position="25"/>
        <end position="299"/>
    </location>
</feature>
<evidence type="ECO:0000256" key="2">
    <source>
        <dbReference type="ARBA" id="ARBA00022723"/>
    </source>
</evidence>
<evidence type="ECO:0000256" key="1">
    <source>
        <dbReference type="ARBA" id="ARBA00022679"/>
    </source>
</evidence>
<comment type="caution">
    <text evidence="8">The sequence shown here is derived from an EMBL/GenBank/DDBJ whole genome shotgun (WGS) entry which is preliminary data.</text>
</comment>
<reference evidence="8" key="1">
    <citation type="journal article" date="2021" name="PeerJ">
        <title>Extensive microbial diversity within the chicken gut microbiome revealed by metagenomics and culture.</title>
        <authorList>
            <person name="Gilroy R."/>
            <person name="Ravi A."/>
            <person name="Getino M."/>
            <person name="Pursley I."/>
            <person name="Horton D.L."/>
            <person name="Alikhan N.F."/>
            <person name="Baker D."/>
            <person name="Gharbi K."/>
            <person name="Hall N."/>
            <person name="Watson M."/>
            <person name="Adriaenssens E.M."/>
            <person name="Foster-Nyarko E."/>
            <person name="Jarju S."/>
            <person name="Secka A."/>
            <person name="Antonio M."/>
            <person name="Oren A."/>
            <person name="Chaudhuri R.R."/>
            <person name="La Ragione R."/>
            <person name="Hildebrand F."/>
            <person name="Pallen M.J."/>
        </authorList>
    </citation>
    <scope>NUCLEOTIDE SEQUENCE</scope>
    <source>
        <strain evidence="8">USAMLcec2-132</strain>
    </source>
</reference>
<evidence type="ECO:0000256" key="3">
    <source>
        <dbReference type="ARBA" id="ARBA00022842"/>
    </source>
</evidence>
<dbReference type="GO" id="GO:0030976">
    <property type="term" value="F:thiamine pyrophosphate binding"/>
    <property type="evidence" value="ECO:0007669"/>
    <property type="project" value="InterPro"/>
</dbReference>
<evidence type="ECO:0000313" key="8">
    <source>
        <dbReference type="EMBL" id="HJC25505.1"/>
    </source>
</evidence>
<dbReference type="InterPro" id="IPR007345">
    <property type="entry name" value="Polysacch_pyruvyl_Trfase"/>
</dbReference>
<proteinExistence type="predicted"/>
<organism evidence="8 9">
    <name type="scientific">Candidatus Eisenbergiella merdavium</name>
    <dbReference type="NCBI Taxonomy" id="2838551"/>
    <lineage>
        <taxon>Bacteria</taxon>
        <taxon>Bacillati</taxon>
        <taxon>Bacillota</taxon>
        <taxon>Clostridia</taxon>
        <taxon>Lachnospirales</taxon>
        <taxon>Lachnospiraceae</taxon>
        <taxon>Eisenbergiella</taxon>
    </lineage>
</organism>
<dbReference type="Pfam" id="PF02776">
    <property type="entry name" value="TPP_enzyme_N"/>
    <property type="match status" value="1"/>
</dbReference>
<dbReference type="GO" id="GO:0046872">
    <property type="term" value="F:metal ion binding"/>
    <property type="evidence" value="ECO:0007669"/>
    <property type="project" value="UniProtKB-KW"/>
</dbReference>
<name>A0A9D2NIU1_9FIRM</name>
<dbReference type="GO" id="GO:0070204">
    <property type="term" value="F:2-succinyl-5-enolpyruvyl-6-hydroxy-3-cyclohexene-1-carboxylic-acid synthase activity"/>
    <property type="evidence" value="ECO:0007669"/>
    <property type="project" value="UniProtKB-EC"/>
</dbReference>
<dbReference type="Gene3D" id="3.40.50.1220">
    <property type="entry name" value="TPP-binding domain"/>
    <property type="match status" value="1"/>
</dbReference>
<accession>A0A9D2NIU1</accession>
<dbReference type="Proteomes" id="UP000823891">
    <property type="component" value="Unassembled WGS sequence"/>
</dbReference>
<reference evidence="8" key="2">
    <citation type="submission" date="2021-04" db="EMBL/GenBank/DDBJ databases">
        <authorList>
            <person name="Gilroy R."/>
        </authorList>
    </citation>
    <scope>NUCLEOTIDE SEQUENCE</scope>
    <source>
        <strain evidence="8">USAMLcec2-132</strain>
    </source>
</reference>
<dbReference type="InterPro" id="IPR012001">
    <property type="entry name" value="Thiamin_PyroP_enz_TPP-bd_dom"/>
</dbReference>
<dbReference type="PANTHER" id="PTHR42916:SF1">
    <property type="entry name" value="PROTEIN PHYLLO, CHLOROPLASTIC"/>
    <property type="match status" value="1"/>
</dbReference>
<dbReference type="EMBL" id="DWWS01000066">
    <property type="protein sequence ID" value="HJC25505.1"/>
    <property type="molecule type" value="Genomic_DNA"/>
</dbReference>
<evidence type="ECO:0000259" key="6">
    <source>
        <dbReference type="Pfam" id="PF02776"/>
    </source>
</evidence>
<gene>
    <name evidence="8" type="primary">menD</name>
    <name evidence="8" type="ORF">H9761_17715</name>
</gene>
<keyword evidence="4" id="KW-0786">Thiamine pyrophosphate</keyword>
<dbReference type="CDD" id="cd07037">
    <property type="entry name" value="TPP_PYR_MenD"/>
    <property type="match status" value="1"/>
</dbReference>
<dbReference type="SUPFAM" id="SSF52518">
    <property type="entry name" value="Thiamin diphosphate-binding fold (THDP-binding)"/>
    <property type="match status" value="2"/>
</dbReference>
<dbReference type="InterPro" id="IPR029061">
    <property type="entry name" value="THDP-binding"/>
</dbReference>
<dbReference type="EC" id="2.2.1.9" evidence="8"/>
<keyword evidence="1 8" id="KW-0808">Transferase</keyword>
<dbReference type="InterPro" id="IPR004433">
    <property type="entry name" value="MenaQ_synth_MenD"/>
</dbReference>
<evidence type="ECO:0000256" key="4">
    <source>
        <dbReference type="ARBA" id="ARBA00023052"/>
    </source>
</evidence>